<proteinExistence type="predicted"/>
<feature type="region of interest" description="Disordered" evidence="1">
    <location>
        <begin position="61"/>
        <end position="85"/>
    </location>
</feature>
<gene>
    <name evidence="2" type="ORF">FQA47_008527</name>
</gene>
<protein>
    <submittedName>
        <fullName evidence="2">Uncharacterized protein</fullName>
    </submittedName>
</protein>
<sequence length="99" mass="11061">MLVGTKVQKYHKFDPTCVISCVSVFVAAAFARQDIYSQETDFYRIETTSGFSWSSLLNTPGLASTETSQRRSETEETQNEILHQGPELMGQASAAQLFF</sequence>
<accession>A0A834C0D4</accession>
<evidence type="ECO:0000313" key="3">
    <source>
        <dbReference type="Proteomes" id="UP000646548"/>
    </source>
</evidence>
<organism evidence="2 3">
    <name type="scientific">Oryzias melastigma</name>
    <name type="common">Marine medaka</name>
    <dbReference type="NCBI Taxonomy" id="30732"/>
    <lineage>
        <taxon>Eukaryota</taxon>
        <taxon>Metazoa</taxon>
        <taxon>Chordata</taxon>
        <taxon>Craniata</taxon>
        <taxon>Vertebrata</taxon>
        <taxon>Euteleostomi</taxon>
        <taxon>Actinopterygii</taxon>
        <taxon>Neopterygii</taxon>
        <taxon>Teleostei</taxon>
        <taxon>Neoteleostei</taxon>
        <taxon>Acanthomorphata</taxon>
        <taxon>Ovalentaria</taxon>
        <taxon>Atherinomorphae</taxon>
        <taxon>Beloniformes</taxon>
        <taxon>Adrianichthyidae</taxon>
        <taxon>Oryziinae</taxon>
        <taxon>Oryzias</taxon>
    </lineage>
</organism>
<evidence type="ECO:0000256" key="1">
    <source>
        <dbReference type="SAM" id="MobiDB-lite"/>
    </source>
</evidence>
<reference evidence="2" key="1">
    <citation type="journal article" name="BMC Genomics">
        <title>Long-read sequencing and de novo genome assembly of marine medaka (Oryzias melastigma).</title>
        <authorList>
            <person name="Liang P."/>
            <person name="Saqib H.S.A."/>
            <person name="Ni X."/>
            <person name="Shen Y."/>
        </authorList>
    </citation>
    <scope>NUCLEOTIDE SEQUENCE</scope>
    <source>
        <strain evidence="2">Bigg-433</strain>
    </source>
</reference>
<dbReference type="Proteomes" id="UP000646548">
    <property type="component" value="Unassembled WGS sequence"/>
</dbReference>
<evidence type="ECO:0000313" key="2">
    <source>
        <dbReference type="EMBL" id="KAF6720724.1"/>
    </source>
</evidence>
<dbReference type="EMBL" id="WKFB01000515">
    <property type="protein sequence ID" value="KAF6720724.1"/>
    <property type="molecule type" value="Genomic_DNA"/>
</dbReference>
<comment type="caution">
    <text evidence="2">The sequence shown here is derived from an EMBL/GenBank/DDBJ whole genome shotgun (WGS) entry which is preliminary data.</text>
</comment>
<dbReference type="AlphaFoldDB" id="A0A834C0D4"/>
<name>A0A834C0D4_ORYME</name>